<feature type="transmembrane region" description="Helical" evidence="1">
    <location>
        <begin position="68"/>
        <end position="88"/>
    </location>
</feature>
<feature type="transmembrane region" description="Helical" evidence="1">
    <location>
        <begin position="12"/>
        <end position="30"/>
    </location>
</feature>
<evidence type="ECO:0000256" key="1">
    <source>
        <dbReference type="SAM" id="Phobius"/>
    </source>
</evidence>
<dbReference type="AlphaFoldDB" id="A0A5P8FKR5"/>
<name>A0A5P8FKR5_9MICO</name>
<protein>
    <submittedName>
        <fullName evidence="2">Uncharacterized protein</fullName>
    </submittedName>
</protein>
<evidence type="ECO:0000313" key="3">
    <source>
        <dbReference type="Proteomes" id="UP000271708"/>
    </source>
</evidence>
<sequence length="94" mass="9458">MSVLEAKIAVTQVALVVIAVLLATAFTAGAVATGTWAWLVAVPMDLVGAALVVVGGQRRRRTDGARGMAVSVLGGLLVVGSIWAAFVLGDLLAS</sequence>
<accession>A0A5P8FKR5</accession>
<dbReference type="RefSeq" id="WP_123091027.1">
    <property type="nucleotide sequence ID" value="NZ_BAAAKD010000037.1"/>
</dbReference>
<gene>
    <name evidence="2" type="ORF">EEW87_004485</name>
</gene>
<dbReference type="KEGG" id="jme:EEW87_004485"/>
<evidence type="ECO:0000313" key="2">
    <source>
        <dbReference type="EMBL" id="QFQ29751.1"/>
    </source>
</evidence>
<organism evidence="2 3">
    <name type="scientific">Janibacter melonis</name>
    <dbReference type="NCBI Taxonomy" id="262209"/>
    <lineage>
        <taxon>Bacteria</taxon>
        <taxon>Bacillati</taxon>
        <taxon>Actinomycetota</taxon>
        <taxon>Actinomycetes</taxon>
        <taxon>Micrococcales</taxon>
        <taxon>Intrasporangiaceae</taxon>
        <taxon>Janibacter</taxon>
    </lineage>
</organism>
<dbReference type="Proteomes" id="UP000271708">
    <property type="component" value="Chromosome"/>
</dbReference>
<dbReference type="GeneID" id="59160407"/>
<keyword evidence="1" id="KW-1133">Transmembrane helix</keyword>
<proteinExistence type="predicted"/>
<reference evidence="2 3" key="1">
    <citation type="submission" date="2019-09" db="EMBL/GenBank/DDBJ databases">
        <title>Complete Genome Sequence of Janibacter melonis M714 with both human health impact and industrial applications.</title>
        <authorList>
            <person name="Jin M."/>
            <person name="Zhao Q.R."/>
        </authorList>
    </citation>
    <scope>NUCLEOTIDE SEQUENCE [LARGE SCALE GENOMIC DNA]</scope>
    <source>
        <strain evidence="2 3">M714</strain>
    </source>
</reference>
<keyword evidence="1" id="KW-0472">Membrane</keyword>
<keyword evidence="1" id="KW-0812">Transmembrane</keyword>
<feature type="transmembrane region" description="Helical" evidence="1">
    <location>
        <begin position="36"/>
        <end position="56"/>
    </location>
</feature>
<dbReference type="EMBL" id="CP044548">
    <property type="protein sequence ID" value="QFQ29751.1"/>
    <property type="molecule type" value="Genomic_DNA"/>
</dbReference>